<evidence type="ECO:0000313" key="2">
    <source>
        <dbReference type="Proteomes" id="UP000572528"/>
    </source>
</evidence>
<dbReference type="EMBL" id="JACBXV010000114">
    <property type="protein sequence ID" value="NYS69556.1"/>
    <property type="molecule type" value="Genomic_DNA"/>
</dbReference>
<organism evidence="1 2">
    <name type="scientific">Actinomyces bowdenii</name>
    <dbReference type="NCBI Taxonomy" id="131109"/>
    <lineage>
        <taxon>Bacteria</taxon>
        <taxon>Bacillati</taxon>
        <taxon>Actinomycetota</taxon>
        <taxon>Actinomycetes</taxon>
        <taxon>Actinomycetales</taxon>
        <taxon>Actinomycetaceae</taxon>
        <taxon>Actinomyces</taxon>
    </lineage>
</organism>
<dbReference type="Proteomes" id="UP000572528">
    <property type="component" value="Unassembled WGS sequence"/>
</dbReference>
<protein>
    <submittedName>
        <fullName evidence="1">Uncharacterized protein</fullName>
    </submittedName>
</protein>
<proteinExistence type="predicted"/>
<reference evidence="1 2" key="1">
    <citation type="submission" date="2020-07" db="EMBL/GenBank/DDBJ databases">
        <title>MOT database genomes.</title>
        <authorList>
            <person name="Joseph S."/>
            <person name="Aduse-Opoku J."/>
            <person name="Hashim A."/>
            <person name="Wade W."/>
            <person name="Curtis M."/>
        </authorList>
    </citation>
    <scope>NUCLEOTIDE SEQUENCE [LARGE SCALE GENOMIC DNA]</scope>
    <source>
        <strain evidence="1 2">WMus004</strain>
    </source>
</reference>
<gene>
    <name evidence="1" type="ORF">HZZ05_08510</name>
</gene>
<comment type="caution">
    <text evidence="1">The sequence shown here is derived from an EMBL/GenBank/DDBJ whole genome shotgun (WGS) entry which is preliminary data.</text>
</comment>
<sequence>MPVVLKSGVMGWIFEVLRMVRSAGSWCLLVGAVVVLGISGCAGPGSGGAASPSPSSTGIPEDVKVCGFLKPSEAEGALGFTIARVMYEHSPGSLGESDFSTASLFCDITSTSGTEDPHVNVWYEPAGVIDEVVSVAPSEPTPVFDDAKALESAEEFSIEGVEGEGLTLIDEHRSIAMWHYPDDHVLIVEMQFIGAVESVDRRPQAKALLESAVTRVVEQASKPKQELTWYPSDLEMTGLEYHTPNAEPSVG</sequence>
<name>A0A853EP82_9ACTO</name>
<dbReference type="RefSeq" id="WP_179900830.1">
    <property type="nucleotide sequence ID" value="NZ_JACBXV010000114.1"/>
</dbReference>
<accession>A0A853EP82</accession>
<dbReference type="AlphaFoldDB" id="A0A853EP82"/>
<evidence type="ECO:0000313" key="1">
    <source>
        <dbReference type="EMBL" id="NYS69556.1"/>
    </source>
</evidence>